<dbReference type="Proteomes" id="UP000229055">
    <property type="component" value="Chromosome"/>
</dbReference>
<dbReference type="PANTHER" id="PTHR10073:SF12">
    <property type="entry name" value="DNA MISMATCH REPAIR PROTEIN MLH1"/>
    <property type="match status" value="1"/>
</dbReference>
<dbReference type="GO" id="GO:0140664">
    <property type="term" value="F:ATP-dependent DNA damage sensor activity"/>
    <property type="evidence" value="ECO:0007669"/>
    <property type="project" value="InterPro"/>
</dbReference>
<dbReference type="SUPFAM" id="SSF55874">
    <property type="entry name" value="ATPase domain of HSP90 chaperone/DNA topoisomerase II/histidine kinase"/>
    <property type="match status" value="1"/>
</dbReference>
<dbReference type="GO" id="GO:0016887">
    <property type="term" value="F:ATP hydrolysis activity"/>
    <property type="evidence" value="ECO:0007669"/>
    <property type="project" value="InterPro"/>
</dbReference>
<dbReference type="GO" id="GO:0032300">
    <property type="term" value="C:mismatch repair complex"/>
    <property type="evidence" value="ECO:0007669"/>
    <property type="project" value="InterPro"/>
</dbReference>
<accession>A0A2D3TDA2</accession>
<dbReference type="InterPro" id="IPR038973">
    <property type="entry name" value="MutL/Mlh/Pms-like"/>
</dbReference>
<comment type="similarity">
    <text evidence="1">Belongs to the DNA mismatch repair MutL/HexB family.</text>
</comment>
<gene>
    <name evidence="2" type="ORF">BJP43_05110</name>
</gene>
<dbReference type="InterPro" id="IPR036890">
    <property type="entry name" value="HATPase_C_sf"/>
</dbReference>
<dbReference type="GO" id="GO:0006298">
    <property type="term" value="P:mismatch repair"/>
    <property type="evidence" value="ECO:0007669"/>
    <property type="project" value="InterPro"/>
</dbReference>
<evidence type="ECO:0000313" key="2">
    <source>
        <dbReference type="EMBL" id="ATW33755.1"/>
    </source>
</evidence>
<reference evidence="3" key="2">
    <citation type="submission" date="2017-11" db="EMBL/GenBank/DDBJ databases">
        <title>PacBio sequencing of new strain of the secondary endosymbiont Candidatus Hamiltonella defensa.</title>
        <authorList>
            <person name="Strand M.R."/>
            <person name="Oliver K."/>
        </authorList>
    </citation>
    <scope>NUCLEOTIDE SEQUENCE [LARGE SCALE GENOMIC DNA]</scope>
    <source>
        <strain evidence="3">ZA17</strain>
    </source>
</reference>
<evidence type="ECO:0000256" key="1">
    <source>
        <dbReference type="ARBA" id="ARBA00006082"/>
    </source>
</evidence>
<dbReference type="AlphaFoldDB" id="A0A2D3TDA2"/>
<protein>
    <submittedName>
        <fullName evidence="2">Uncharacterized protein</fullName>
    </submittedName>
</protein>
<reference evidence="3" key="1">
    <citation type="submission" date="2016-10" db="EMBL/GenBank/DDBJ databases">
        <authorList>
            <person name="Chevignon G."/>
        </authorList>
    </citation>
    <scope>NUCLEOTIDE SEQUENCE [LARGE SCALE GENOMIC DNA]</scope>
    <source>
        <strain evidence="3">ZA17</strain>
    </source>
</reference>
<proteinExistence type="inferred from homology"/>
<dbReference type="Gene3D" id="3.30.565.10">
    <property type="entry name" value="Histidine kinase-like ATPase, C-terminal domain"/>
    <property type="match status" value="1"/>
</dbReference>
<sequence>MGFRREALAGISSVSRLQFTSCPAEQAEAWQAYAEGRDMKVTIKPASHPVGSTIEVLNLFYNTPARRKFLSTEKTEWQYID</sequence>
<name>A0A2D3TDA2_9ENTR</name>
<dbReference type="PANTHER" id="PTHR10073">
    <property type="entry name" value="DNA MISMATCH REPAIR PROTEIN MLH, PMS, MUTL"/>
    <property type="match status" value="1"/>
</dbReference>
<evidence type="ECO:0000313" key="3">
    <source>
        <dbReference type="Proteomes" id="UP000229055"/>
    </source>
</evidence>
<dbReference type="EMBL" id="CP017613">
    <property type="protein sequence ID" value="ATW33755.1"/>
    <property type="molecule type" value="Genomic_DNA"/>
</dbReference>
<organism evidence="2 3">
    <name type="scientific">Candidatus Williamhamiltonella defendens</name>
    <dbReference type="NCBI Taxonomy" id="138072"/>
    <lineage>
        <taxon>Bacteria</taxon>
        <taxon>Pseudomonadati</taxon>
        <taxon>Pseudomonadota</taxon>
        <taxon>Gammaproteobacteria</taxon>
        <taxon>Enterobacterales</taxon>
        <taxon>Enterobacteriaceae</taxon>
        <taxon>aphid secondary symbionts</taxon>
        <taxon>Candidatus Williamhamiltonella</taxon>
    </lineage>
</organism>